<organism evidence="4 5">
    <name type="scientific">Nocardia rhamnosiphila</name>
    <dbReference type="NCBI Taxonomy" id="426716"/>
    <lineage>
        <taxon>Bacteria</taxon>
        <taxon>Bacillati</taxon>
        <taxon>Actinomycetota</taxon>
        <taxon>Actinomycetes</taxon>
        <taxon>Mycobacteriales</taxon>
        <taxon>Nocardiaceae</taxon>
        <taxon>Nocardia</taxon>
    </lineage>
</organism>
<evidence type="ECO:0000313" key="4">
    <source>
        <dbReference type="EMBL" id="MEU1957365.1"/>
    </source>
</evidence>
<protein>
    <recommendedName>
        <fullName evidence="6">Mce-associated membrane protein</fullName>
    </recommendedName>
</protein>
<keyword evidence="5" id="KW-1185">Reference proteome</keyword>
<evidence type="ECO:0000256" key="2">
    <source>
        <dbReference type="ARBA" id="ARBA00023136"/>
    </source>
</evidence>
<keyword evidence="3" id="KW-1133">Transmembrane helix</keyword>
<dbReference type="GeneID" id="96245294"/>
<comment type="caution">
    <text evidence="4">The sequence shown here is derived from an EMBL/GenBank/DDBJ whole genome shotgun (WGS) entry which is preliminary data.</text>
</comment>
<accession>A0ABV2X2I7</accession>
<gene>
    <name evidence="4" type="ORF">ABZ510_36650</name>
</gene>
<comment type="subcellular location">
    <subcellularLocation>
        <location evidence="1">Membrane</location>
    </subcellularLocation>
</comment>
<evidence type="ECO:0000313" key="5">
    <source>
        <dbReference type="Proteomes" id="UP001550628"/>
    </source>
</evidence>
<proteinExistence type="predicted"/>
<keyword evidence="3" id="KW-0812">Transmembrane</keyword>
<dbReference type="PANTHER" id="PTHR37042:SF4">
    <property type="entry name" value="OUTER MEMBRANE PROTEIN RV1973"/>
    <property type="match status" value="1"/>
</dbReference>
<reference evidence="4 5" key="1">
    <citation type="submission" date="2024-06" db="EMBL/GenBank/DDBJ databases">
        <title>The Natural Products Discovery Center: Release of the First 8490 Sequenced Strains for Exploring Actinobacteria Biosynthetic Diversity.</title>
        <authorList>
            <person name="Kalkreuter E."/>
            <person name="Kautsar S.A."/>
            <person name="Yang D."/>
            <person name="Bader C.D."/>
            <person name="Teijaro C.N."/>
            <person name="Fluegel L."/>
            <person name="Davis C.M."/>
            <person name="Simpson J.R."/>
            <person name="Lauterbach L."/>
            <person name="Steele A.D."/>
            <person name="Gui C."/>
            <person name="Meng S."/>
            <person name="Li G."/>
            <person name="Viehrig K."/>
            <person name="Ye F."/>
            <person name="Su P."/>
            <person name="Kiefer A.F."/>
            <person name="Nichols A."/>
            <person name="Cepeda A.J."/>
            <person name="Yan W."/>
            <person name="Fan B."/>
            <person name="Jiang Y."/>
            <person name="Adhikari A."/>
            <person name="Zheng C.-J."/>
            <person name="Schuster L."/>
            <person name="Cowan T.M."/>
            <person name="Smanski M.J."/>
            <person name="Chevrette M.G."/>
            <person name="De Carvalho L.P.S."/>
            <person name="Shen B."/>
        </authorList>
    </citation>
    <scope>NUCLEOTIDE SEQUENCE [LARGE SCALE GENOMIC DNA]</scope>
    <source>
        <strain evidence="4 5">NPDC019708</strain>
    </source>
</reference>
<dbReference type="RefSeq" id="WP_051714834.1">
    <property type="nucleotide sequence ID" value="NZ_JBEYBD010000021.1"/>
</dbReference>
<keyword evidence="2 3" id="KW-0472">Membrane</keyword>
<dbReference type="Proteomes" id="UP001550628">
    <property type="component" value="Unassembled WGS sequence"/>
</dbReference>
<name>A0ABV2X2I7_9NOCA</name>
<feature type="transmembrane region" description="Helical" evidence="3">
    <location>
        <begin position="27"/>
        <end position="47"/>
    </location>
</feature>
<dbReference type="EMBL" id="JBEYBF010000067">
    <property type="protein sequence ID" value="MEU1957365.1"/>
    <property type="molecule type" value="Genomic_DNA"/>
</dbReference>
<evidence type="ECO:0000256" key="3">
    <source>
        <dbReference type="SAM" id="Phobius"/>
    </source>
</evidence>
<evidence type="ECO:0000256" key="1">
    <source>
        <dbReference type="ARBA" id="ARBA00004370"/>
    </source>
</evidence>
<evidence type="ECO:0008006" key="6">
    <source>
        <dbReference type="Google" id="ProtNLM"/>
    </source>
</evidence>
<sequence length="183" mass="20091">MSDTTETGAQWKLEEQRAPGSLATVSAWGLAAVAFVVLAALLGWRWYSAQHELDDLRARITDRDRVAAVAADYTKRSLTYDFRSLDAFFAGVRQGTTAAFAHRYDTVGDTLAKVMTEAEVVAQGEVVSTAVDAVDADNYIVTVFATQQTRNVRHPEPVDAPTLVTVGVQRVGNEWLVADYRPR</sequence>
<dbReference type="PANTHER" id="PTHR37042">
    <property type="entry name" value="OUTER MEMBRANE PROTEIN RV1973"/>
    <property type="match status" value="1"/>
</dbReference>